<dbReference type="Pfam" id="PF05488">
    <property type="entry name" value="PAAR_motif"/>
    <property type="match status" value="1"/>
</dbReference>
<dbReference type="RefSeq" id="WP_075949233.1">
    <property type="nucleotide sequence ID" value="NZ_LT629709.1"/>
</dbReference>
<evidence type="ECO:0000313" key="3">
    <source>
        <dbReference type="EMBL" id="SDO17758.1"/>
    </source>
</evidence>
<keyword evidence="4" id="KW-1185">Reference proteome</keyword>
<name>A0A1H0HF34_PSERE</name>
<organism evidence="3 5">
    <name type="scientific">Pseudomonas reinekei</name>
    <dbReference type="NCBI Taxonomy" id="395598"/>
    <lineage>
        <taxon>Bacteria</taxon>
        <taxon>Pseudomonadati</taxon>
        <taxon>Pseudomonadota</taxon>
        <taxon>Gammaproteobacteria</taxon>
        <taxon>Pseudomonadales</taxon>
        <taxon>Pseudomonadaceae</taxon>
        <taxon>Pseudomonas</taxon>
    </lineage>
</organism>
<protein>
    <submittedName>
        <fullName evidence="1">DUF4150 domain-containing protein</fullName>
    </submittedName>
    <submittedName>
        <fullName evidence="3">Zn-binding Pro-Ala-Ala-Arg (PAAR) domain-containing protein, incolved in TypeVI secretion</fullName>
    </submittedName>
</protein>
<reference evidence="2" key="2">
    <citation type="submission" date="2017-01" db="EMBL/GenBank/DDBJ databases">
        <authorList>
            <person name="Mah S.A."/>
            <person name="Swanson W.J."/>
            <person name="Moy G.W."/>
            <person name="Vacquier V.D."/>
        </authorList>
    </citation>
    <scope>NUCLEOTIDE SEQUENCE [LARGE SCALE GENOMIC DNA]</scope>
    <source>
        <strain evidence="2">MT1</strain>
    </source>
</reference>
<dbReference type="OrthoDB" id="9807902at2"/>
<gene>
    <name evidence="2" type="ORF">BVK86_26720</name>
    <name evidence="1" type="ORF">F7R15_27455</name>
    <name evidence="3" type="ORF">SAMN04490202_0075</name>
</gene>
<dbReference type="Proteomes" id="UP000198549">
    <property type="component" value="Chromosome I"/>
</dbReference>
<evidence type="ECO:0000313" key="4">
    <source>
        <dbReference type="Proteomes" id="UP000186756"/>
    </source>
</evidence>
<evidence type="ECO:0000313" key="5">
    <source>
        <dbReference type="Proteomes" id="UP000198549"/>
    </source>
</evidence>
<reference evidence="3 5" key="1">
    <citation type="submission" date="2016-10" db="EMBL/GenBank/DDBJ databases">
        <authorList>
            <person name="de Groot N.N."/>
        </authorList>
    </citation>
    <scope>NUCLEOTIDE SEQUENCE [LARGE SCALE GENOMIC DNA]</scope>
    <source>
        <strain evidence="3 5">BS3776</strain>
    </source>
</reference>
<dbReference type="Proteomes" id="UP000460142">
    <property type="component" value="Unassembled WGS sequence"/>
</dbReference>
<dbReference type="AlphaFoldDB" id="A0A1H0HF34"/>
<dbReference type="Pfam" id="PF13665">
    <property type="entry name" value="Tox-PAAR-like"/>
    <property type="match status" value="1"/>
</dbReference>
<evidence type="ECO:0000313" key="6">
    <source>
        <dbReference type="Proteomes" id="UP000460142"/>
    </source>
</evidence>
<dbReference type="EMBL" id="LT629709">
    <property type="protein sequence ID" value="SDO17758.1"/>
    <property type="molecule type" value="Genomic_DNA"/>
</dbReference>
<sequence>MPAVVLVGHDHDCPMCGPTTINSGTRNVTVNGRAVALVGDAFGCGAVITSGSPSMNINGKAVARVGDTTDHDGVLENGDAKGIKSNTVGGKCYPLEKSSTVRAEGKLVVRHDDKFWMNGA</sequence>
<dbReference type="Gene3D" id="2.60.200.60">
    <property type="match status" value="2"/>
</dbReference>
<dbReference type="InterPro" id="IPR008727">
    <property type="entry name" value="PAAR_motif"/>
</dbReference>
<dbReference type="CDD" id="cd14743">
    <property type="entry name" value="PAAR_CT_1"/>
    <property type="match status" value="1"/>
</dbReference>
<evidence type="ECO:0000313" key="1">
    <source>
        <dbReference type="EMBL" id="KAB0480708.1"/>
    </source>
</evidence>
<dbReference type="Proteomes" id="UP000186756">
    <property type="component" value="Unassembled WGS sequence"/>
</dbReference>
<accession>A0A1H0HF34</accession>
<evidence type="ECO:0000313" key="2">
    <source>
        <dbReference type="EMBL" id="OLT99323.1"/>
    </source>
</evidence>
<dbReference type="EMBL" id="VZPS01000028">
    <property type="protein sequence ID" value="KAB0480708.1"/>
    <property type="molecule type" value="Genomic_DNA"/>
</dbReference>
<proteinExistence type="predicted"/>
<reference evidence="4" key="3">
    <citation type="submission" date="2017-01" db="EMBL/GenBank/DDBJ databases">
        <authorList>
            <person name="Poblete-Castro I."/>
        </authorList>
    </citation>
    <scope>NUCLEOTIDE SEQUENCE [LARGE SCALE GENOMIC DNA]</scope>
    <source>
        <strain evidence="4">DSM 18361 / CCUG 53116 / MT1</strain>
    </source>
</reference>
<reference evidence="1 6" key="4">
    <citation type="submission" date="2019-09" db="EMBL/GenBank/DDBJ databases">
        <title>Draft genome sequences of 48 bacterial type strains from the CCUG.</title>
        <authorList>
            <person name="Tunovic T."/>
            <person name="Pineiro-Iglesias B."/>
            <person name="Unosson C."/>
            <person name="Inganas E."/>
            <person name="Ohlen M."/>
            <person name="Cardew S."/>
            <person name="Jensie-Markopoulos S."/>
            <person name="Salva-Serra F."/>
            <person name="Jaen-Luchoro D."/>
            <person name="Karlsson R."/>
            <person name="Svensson-Stadler L."/>
            <person name="Chun J."/>
            <person name="Moore E."/>
        </authorList>
    </citation>
    <scope>NUCLEOTIDE SEQUENCE [LARGE SCALE GENOMIC DNA]</scope>
    <source>
        <strain evidence="1 6">CCUG 53116</strain>
    </source>
</reference>
<dbReference type="EMBL" id="MSTQ01000025">
    <property type="protein sequence ID" value="OLT99323.1"/>
    <property type="molecule type" value="Genomic_DNA"/>
</dbReference>